<dbReference type="AlphaFoldDB" id="A0A8J8JZ57"/>
<organism evidence="2 3">
    <name type="scientific">Limnovirga soli</name>
    <dbReference type="NCBI Taxonomy" id="2656915"/>
    <lineage>
        <taxon>Bacteria</taxon>
        <taxon>Pseudomonadati</taxon>
        <taxon>Bacteroidota</taxon>
        <taxon>Chitinophagia</taxon>
        <taxon>Chitinophagales</taxon>
        <taxon>Chitinophagaceae</taxon>
        <taxon>Limnovirga</taxon>
    </lineage>
</organism>
<accession>A0A8J8JZ57</accession>
<evidence type="ECO:0000313" key="3">
    <source>
        <dbReference type="Proteomes" id="UP000598971"/>
    </source>
</evidence>
<dbReference type="PANTHER" id="PTHR22916:SF3">
    <property type="entry name" value="UDP-GLCNAC:BETAGAL BETA-1,3-N-ACETYLGLUCOSAMINYLTRANSFERASE-LIKE PROTEIN 1"/>
    <property type="match status" value="1"/>
</dbReference>
<dbReference type="GO" id="GO:0016758">
    <property type="term" value="F:hexosyltransferase activity"/>
    <property type="evidence" value="ECO:0007669"/>
    <property type="project" value="UniProtKB-ARBA"/>
</dbReference>
<protein>
    <submittedName>
        <fullName evidence="2">Glycosyltransferase</fullName>
    </submittedName>
</protein>
<reference evidence="2" key="1">
    <citation type="submission" date="2019-10" db="EMBL/GenBank/DDBJ databases">
        <title>Draft genome sequence of Panacibacter sp. KCS-6.</title>
        <authorList>
            <person name="Yim K.J."/>
        </authorList>
    </citation>
    <scope>NUCLEOTIDE SEQUENCE</scope>
    <source>
        <strain evidence="2">KCS-6</strain>
    </source>
</reference>
<dbReference type="Gene3D" id="3.90.550.10">
    <property type="entry name" value="Spore Coat Polysaccharide Biosynthesis Protein SpsA, Chain A"/>
    <property type="match status" value="1"/>
</dbReference>
<dbReference type="RefSeq" id="WP_171609951.1">
    <property type="nucleotide sequence ID" value="NZ_WHPF01000023.1"/>
</dbReference>
<name>A0A8J8JZ57_9BACT</name>
<dbReference type="InterPro" id="IPR029044">
    <property type="entry name" value="Nucleotide-diphossugar_trans"/>
</dbReference>
<dbReference type="SUPFAM" id="SSF53448">
    <property type="entry name" value="Nucleotide-diphospho-sugar transferases"/>
    <property type="match status" value="1"/>
</dbReference>
<dbReference type="Pfam" id="PF00535">
    <property type="entry name" value="Glycos_transf_2"/>
    <property type="match status" value="1"/>
</dbReference>
<feature type="domain" description="Glycosyltransferase 2-like" evidence="1">
    <location>
        <begin position="17"/>
        <end position="177"/>
    </location>
</feature>
<dbReference type="InterPro" id="IPR001173">
    <property type="entry name" value="Glyco_trans_2-like"/>
</dbReference>
<evidence type="ECO:0000313" key="2">
    <source>
        <dbReference type="EMBL" id="NNV57996.1"/>
    </source>
</evidence>
<evidence type="ECO:0000259" key="1">
    <source>
        <dbReference type="Pfam" id="PF00535"/>
    </source>
</evidence>
<comment type="caution">
    <text evidence="2">The sequence shown here is derived from an EMBL/GenBank/DDBJ whole genome shotgun (WGS) entry which is preliminary data.</text>
</comment>
<sequence length="312" mass="35480">MNTTAIDSHLQQAPLVSVVLCTYNGAAFLEEQMNSLLAQTYPNLEIVILDDCSTDNTLPLLEKMAATNNHIIVYQNEHNLGYNKNYEKAIQLAKGEYIAIADQDDIWDLQKISFMMENLWDNHTVVVHCASARFETNQPPKIKSSTYKKAFTGNDTRSFFLYSLISGHNIIFKKTLLPHILPFPDKIFYDWWLCAAATTVGKINGTNKVLVYQRIHAHNATVNVEKTSFFYQQTIHNLQAFLAMPQLNPAYAVLGKQLLQGFSTLANRAFSFSLFAGIVKYSPVLFSHKKRAFPWISYIKHAFIISHAKHKV</sequence>
<dbReference type="Proteomes" id="UP000598971">
    <property type="component" value="Unassembled WGS sequence"/>
</dbReference>
<dbReference type="PANTHER" id="PTHR22916">
    <property type="entry name" value="GLYCOSYLTRANSFERASE"/>
    <property type="match status" value="1"/>
</dbReference>
<proteinExistence type="predicted"/>
<gene>
    <name evidence="2" type="ORF">GD597_21205</name>
</gene>
<dbReference type="EMBL" id="WHPF01000023">
    <property type="protein sequence ID" value="NNV57996.1"/>
    <property type="molecule type" value="Genomic_DNA"/>
</dbReference>
<keyword evidence="3" id="KW-1185">Reference proteome</keyword>